<evidence type="ECO:0000256" key="5">
    <source>
        <dbReference type="ARBA" id="ARBA00023015"/>
    </source>
</evidence>
<dbReference type="AlphaFoldDB" id="A0A4Z1P7W5"/>
<dbReference type="PROSITE" id="PS00344">
    <property type="entry name" value="GATA_ZN_FINGER_1"/>
    <property type="match status" value="1"/>
</dbReference>
<evidence type="ECO:0000313" key="12">
    <source>
        <dbReference type="EMBL" id="TID20621.1"/>
    </source>
</evidence>
<dbReference type="Pfam" id="PF00320">
    <property type="entry name" value="GATA"/>
    <property type="match status" value="1"/>
</dbReference>
<dbReference type="GO" id="GO:0000978">
    <property type="term" value="F:RNA polymerase II cis-regulatory region sequence-specific DNA binding"/>
    <property type="evidence" value="ECO:0007669"/>
    <property type="project" value="TreeGrafter"/>
</dbReference>
<dbReference type="Pfam" id="PF25026">
    <property type="entry name" value="Asd-4"/>
    <property type="match status" value="1"/>
</dbReference>
<feature type="region of interest" description="Disordered" evidence="10">
    <location>
        <begin position="256"/>
        <end position="312"/>
    </location>
</feature>
<dbReference type="InterPro" id="IPR000679">
    <property type="entry name" value="Znf_GATA"/>
</dbReference>
<feature type="compositionally biased region" description="Polar residues" evidence="10">
    <location>
        <begin position="222"/>
        <end position="231"/>
    </location>
</feature>
<dbReference type="PROSITE" id="PS50114">
    <property type="entry name" value="GATA_ZN_FINGER_2"/>
    <property type="match status" value="1"/>
</dbReference>
<dbReference type="InterPro" id="IPR039355">
    <property type="entry name" value="Transcription_factor_GATA"/>
</dbReference>
<comment type="subcellular location">
    <subcellularLocation>
        <location evidence="1">Nucleus</location>
    </subcellularLocation>
</comment>
<evidence type="ECO:0000256" key="2">
    <source>
        <dbReference type="ARBA" id="ARBA00022723"/>
    </source>
</evidence>
<evidence type="ECO:0000256" key="8">
    <source>
        <dbReference type="ARBA" id="ARBA00023242"/>
    </source>
</evidence>
<keyword evidence="7" id="KW-0804">Transcription</keyword>
<gene>
    <name evidence="12" type="ORF">E6O75_ATG05385</name>
</gene>
<dbReference type="GO" id="GO:0008270">
    <property type="term" value="F:zinc ion binding"/>
    <property type="evidence" value="ECO:0007669"/>
    <property type="project" value="UniProtKB-KW"/>
</dbReference>
<evidence type="ECO:0000259" key="11">
    <source>
        <dbReference type="PROSITE" id="PS50114"/>
    </source>
</evidence>
<dbReference type="GO" id="GO:0000981">
    <property type="term" value="F:DNA-binding transcription factor activity, RNA polymerase II-specific"/>
    <property type="evidence" value="ECO:0007669"/>
    <property type="project" value="TreeGrafter"/>
</dbReference>
<proteinExistence type="predicted"/>
<sequence length="412" mass="44149">MGSEIHNVNVLAPTPTRLPSFNMEDRPSLPSLESISRPSSRMSTASTRSISSGYYYSAALQQSSSVQLPALSALASVANGHRAGSPLSISRTPSMTFTPAAPSVIAGGSNSPPICQNCSTSTTPLWRRDENGSVLCNACGLFLKLHGRPRPISLKTDVIKSRNRVKTTARGGVKKGPGTENAAPTPPHQSLPAAYPSNIPVDPQRRTTSQPLGTPRIPGSERSVSPLSRTGTPGLGGQNIAPQHLFDSVVHMPNSNVDSYGTSPPHPAFNFRAHSPGAASTSSLTNGSLSASNGVAPSHHLEPPSLRREQSEVTELKTRVSELEVINDLFRGRVTELERLEKDAREEAERARLSEHTIICAFNEAKRRINELEAEMALSNEEPKAKKVKVTESPKDDKLEPSREVSPMSTPA</sequence>
<dbReference type="CDD" id="cd00202">
    <property type="entry name" value="ZnF_GATA"/>
    <property type="match status" value="1"/>
</dbReference>
<dbReference type="FunFam" id="3.30.50.10:FF:000007">
    <property type="entry name" value="Nitrogen regulatory AreA, N-terminal"/>
    <property type="match status" value="1"/>
</dbReference>
<feature type="compositionally biased region" description="Polar residues" evidence="10">
    <location>
        <begin position="278"/>
        <end position="295"/>
    </location>
</feature>
<keyword evidence="3 9" id="KW-0863">Zinc-finger</keyword>
<feature type="compositionally biased region" description="Basic and acidic residues" evidence="10">
    <location>
        <begin position="299"/>
        <end position="312"/>
    </location>
</feature>
<dbReference type="PRINTS" id="PR00619">
    <property type="entry name" value="GATAZNFINGER"/>
</dbReference>
<dbReference type="GO" id="GO:0045944">
    <property type="term" value="P:positive regulation of transcription by RNA polymerase II"/>
    <property type="evidence" value="ECO:0007669"/>
    <property type="project" value="TreeGrafter"/>
</dbReference>
<name>A0A4Z1P7W5_9PEZI</name>
<dbReference type="GO" id="GO:0000122">
    <property type="term" value="P:negative regulation of transcription by RNA polymerase II"/>
    <property type="evidence" value="ECO:0007669"/>
    <property type="project" value="TreeGrafter"/>
</dbReference>
<dbReference type="PANTHER" id="PTHR10071">
    <property type="entry name" value="TRANSCRIPTION FACTOR GATA FAMILY MEMBER"/>
    <property type="match status" value="1"/>
</dbReference>
<organism evidence="12 13">
    <name type="scientific">Venturia nashicola</name>
    <dbReference type="NCBI Taxonomy" id="86259"/>
    <lineage>
        <taxon>Eukaryota</taxon>
        <taxon>Fungi</taxon>
        <taxon>Dikarya</taxon>
        <taxon>Ascomycota</taxon>
        <taxon>Pezizomycotina</taxon>
        <taxon>Dothideomycetes</taxon>
        <taxon>Pleosporomycetidae</taxon>
        <taxon>Venturiales</taxon>
        <taxon>Venturiaceae</taxon>
        <taxon>Venturia</taxon>
    </lineage>
</organism>
<evidence type="ECO:0000256" key="7">
    <source>
        <dbReference type="ARBA" id="ARBA00023163"/>
    </source>
</evidence>
<dbReference type="GO" id="GO:0005634">
    <property type="term" value="C:nucleus"/>
    <property type="evidence" value="ECO:0007669"/>
    <property type="project" value="UniProtKB-SubCell"/>
</dbReference>
<dbReference type="EMBL" id="SNSC02000010">
    <property type="protein sequence ID" value="TID20621.1"/>
    <property type="molecule type" value="Genomic_DNA"/>
</dbReference>
<feature type="domain" description="GATA-type" evidence="11">
    <location>
        <begin position="115"/>
        <end position="162"/>
    </location>
</feature>
<keyword evidence="4" id="KW-0862">Zinc</keyword>
<dbReference type="PANTHER" id="PTHR10071:SF281">
    <property type="entry name" value="BOX A-BINDING FACTOR-RELATED"/>
    <property type="match status" value="1"/>
</dbReference>
<keyword evidence="6" id="KW-0534">Nitrate assimilation</keyword>
<evidence type="ECO:0000256" key="4">
    <source>
        <dbReference type="ARBA" id="ARBA00022833"/>
    </source>
</evidence>
<feature type="region of interest" description="Disordered" evidence="10">
    <location>
        <begin position="1"/>
        <end position="44"/>
    </location>
</feature>
<dbReference type="InterPro" id="IPR056998">
    <property type="entry name" value="Asd-4/GZF3_helical"/>
</dbReference>
<keyword evidence="13" id="KW-1185">Reference proteome</keyword>
<comment type="caution">
    <text evidence="12">The sequence shown here is derived from an EMBL/GenBank/DDBJ whole genome shotgun (WGS) entry which is preliminary data.</text>
</comment>
<feature type="compositionally biased region" description="Polar residues" evidence="10">
    <location>
        <begin position="31"/>
        <end position="44"/>
    </location>
</feature>
<evidence type="ECO:0000313" key="13">
    <source>
        <dbReference type="Proteomes" id="UP000298493"/>
    </source>
</evidence>
<evidence type="ECO:0000256" key="3">
    <source>
        <dbReference type="ARBA" id="ARBA00022771"/>
    </source>
</evidence>
<reference evidence="12 13" key="1">
    <citation type="submission" date="2019-04" db="EMBL/GenBank/DDBJ databases">
        <title>High contiguity whole genome sequence and gene annotation resource for two Venturia nashicola isolates.</title>
        <authorList>
            <person name="Prokchorchik M."/>
            <person name="Won K."/>
            <person name="Lee Y."/>
            <person name="Choi E.D."/>
            <person name="Segonzac C."/>
            <person name="Sohn K.H."/>
        </authorList>
    </citation>
    <scope>NUCLEOTIDE SEQUENCE [LARGE SCALE GENOMIC DNA]</scope>
    <source>
        <strain evidence="12 13">PRI2</strain>
    </source>
</reference>
<evidence type="ECO:0000256" key="6">
    <source>
        <dbReference type="ARBA" id="ARBA00023063"/>
    </source>
</evidence>
<dbReference type="SMART" id="SM00401">
    <property type="entry name" value="ZnF_GATA"/>
    <property type="match status" value="1"/>
</dbReference>
<accession>A0A4Z1P7W5</accession>
<feature type="region of interest" description="Disordered" evidence="10">
    <location>
        <begin position="161"/>
        <end position="241"/>
    </location>
</feature>
<evidence type="ECO:0000256" key="10">
    <source>
        <dbReference type="SAM" id="MobiDB-lite"/>
    </source>
</evidence>
<dbReference type="OrthoDB" id="515401at2759"/>
<dbReference type="InterPro" id="IPR013088">
    <property type="entry name" value="Znf_NHR/GATA"/>
</dbReference>
<dbReference type="Gene3D" id="3.30.50.10">
    <property type="entry name" value="Erythroid Transcription Factor GATA-1, subunit A"/>
    <property type="match status" value="1"/>
</dbReference>
<dbReference type="SUPFAM" id="SSF57716">
    <property type="entry name" value="Glucocorticoid receptor-like (DNA-binding domain)"/>
    <property type="match status" value="1"/>
</dbReference>
<feature type="region of interest" description="Disordered" evidence="10">
    <location>
        <begin position="376"/>
        <end position="412"/>
    </location>
</feature>
<feature type="compositionally biased region" description="Basic and acidic residues" evidence="10">
    <location>
        <begin position="381"/>
        <end position="403"/>
    </location>
</feature>
<dbReference type="STRING" id="86259.A0A4Z1P7W5"/>
<keyword evidence="2" id="KW-0479">Metal-binding</keyword>
<evidence type="ECO:0000256" key="1">
    <source>
        <dbReference type="ARBA" id="ARBA00004123"/>
    </source>
</evidence>
<keyword evidence="5" id="KW-0805">Transcription regulation</keyword>
<dbReference type="Proteomes" id="UP000298493">
    <property type="component" value="Unassembled WGS sequence"/>
</dbReference>
<protein>
    <submittedName>
        <fullName evidence="12">Protein GZF3</fullName>
    </submittedName>
</protein>
<evidence type="ECO:0000256" key="9">
    <source>
        <dbReference type="PROSITE-ProRule" id="PRU00094"/>
    </source>
</evidence>
<keyword evidence="8" id="KW-0539">Nucleus</keyword>